<proteinExistence type="predicted"/>
<keyword evidence="3" id="KW-1185">Reference proteome</keyword>
<dbReference type="InterPro" id="IPR057271">
    <property type="entry name" value="YagK_YfjJ_C"/>
</dbReference>
<evidence type="ECO:0000313" key="3">
    <source>
        <dbReference type="Proteomes" id="UP000058020"/>
    </source>
</evidence>
<dbReference type="Pfam" id="PF11726">
    <property type="entry name" value="YagK_YfjJ_C"/>
    <property type="match status" value="1"/>
</dbReference>
<dbReference type="KEGG" id="tho:SP60_07710"/>
<evidence type="ECO:0000259" key="1">
    <source>
        <dbReference type="Pfam" id="PF11726"/>
    </source>
</evidence>
<dbReference type="Proteomes" id="UP000058020">
    <property type="component" value="Chromosome"/>
</dbReference>
<protein>
    <recommendedName>
        <fullName evidence="1">YagK/YfjJ C-terminal domain-containing protein</fullName>
    </recommendedName>
</protein>
<reference evidence="2 3" key="1">
    <citation type="journal article" date="2015" name="Genome Announc.">
        <title>Genome Sequence of 'Candidatus Thioglobus autotrophica' Strain EF1, a Chemoautotroph from the SUP05 Clade of Marine Gammaproteobacteria.</title>
        <authorList>
            <person name="Shah V."/>
            <person name="Morris R.M."/>
        </authorList>
    </citation>
    <scope>NUCLEOTIDE SEQUENCE [LARGE SCALE GENOMIC DNA]</scope>
    <source>
        <strain evidence="2 3">EF1</strain>
    </source>
</reference>
<name>A0A0M4NKE3_9GAMM</name>
<dbReference type="EMBL" id="CP010552">
    <property type="protein sequence ID" value="ALE53276.1"/>
    <property type="molecule type" value="Genomic_DNA"/>
</dbReference>
<feature type="domain" description="YagK/YfjJ C-terminal" evidence="1">
    <location>
        <begin position="36"/>
        <end position="165"/>
    </location>
</feature>
<sequence length="182" mass="21723">MDYNGEKIEICNSSKFGIYKKILLSFIEQLDTAIQIHGRVLVLRSDFHMNFYTSDNKIFSNYIKNIKQYLKRHYDITNIGYQWVREQEKAKKQHYHLVLMLDGNKIRHPSKLNKIMKSKWLPRGHMHIPENCFYLIDKDNIEKQRPEAIYRASYMAKSRGKGVRPAQTKDFYCSRLKLKNCA</sequence>
<gene>
    <name evidence="2" type="ORF">SP60_07710</name>
</gene>
<accession>A0A0M4NKE3</accession>
<evidence type="ECO:0000313" key="2">
    <source>
        <dbReference type="EMBL" id="ALE53276.1"/>
    </source>
</evidence>
<organism evidence="2 3">
    <name type="scientific">Candidatus Thioglobus autotrophicus</name>
    <dbReference type="NCBI Taxonomy" id="1705394"/>
    <lineage>
        <taxon>Bacteria</taxon>
        <taxon>Pseudomonadati</taxon>
        <taxon>Pseudomonadota</taxon>
        <taxon>Gammaproteobacteria</taxon>
        <taxon>Candidatus Pseudothioglobaceae</taxon>
        <taxon>Candidatus Thioglobus</taxon>
    </lineage>
</organism>
<dbReference type="AlphaFoldDB" id="A0A0M4NKE3"/>